<keyword evidence="4 6" id="KW-0472">Membrane</keyword>
<evidence type="ECO:0000256" key="6">
    <source>
        <dbReference type="SAM" id="Phobius"/>
    </source>
</evidence>
<evidence type="ECO:0000256" key="3">
    <source>
        <dbReference type="ARBA" id="ARBA00022989"/>
    </source>
</evidence>
<protein>
    <submittedName>
        <fullName evidence="7">Transmembrane protein 179</fullName>
    </submittedName>
</protein>
<dbReference type="Ensembl" id="ENSNMLT00000012886.1">
    <property type="protein sequence ID" value="ENSNMLP00000011395.1"/>
    <property type="gene ID" value="ENSNMLG00000007799.1"/>
</dbReference>
<accession>A0A8C6SUR7</accession>
<dbReference type="Pfam" id="PF26158">
    <property type="entry name" value="Claudin_TMEM179-179B"/>
    <property type="match status" value="1"/>
</dbReference>
<name>A0A8C6SUR7_9GOBI</name>
<proteinExistence type="inferred from homology"/>
<keyword evidence="2 6" id="KW-0812">Transmembrane</keyword>
<reference evidence="7" key="2">
    <citation type="submission" date="2025-09" db="UniProtKB">
        <authorList>
            <consortium name="Ensembl"/>
        </authorList>
    </citation>
    <scope>IDENTIFICATION</scope>
</reference>
<evidence type="ECO:0000256" key="5">
    <source>
        <dbReference type="ARBA" id="ARBA00093776"/>
    </source>
</evidence>
<sequence length="215" mass="24055">MALNNLVFAQCILYFLAFVFGFIAVVPLSENTEDFGGKCLLFTRGMWQNENITSACSFITFVGIASLILSAVQAWRLLFFLCKGHDDSIFNAFLNLLISSLVVFTVFLSSTIISVGFNLWCDAITESGSMPSSCEDLQDTDLELGLNNSAFYDQFAIAQFGLWAAWLAWLGIAVIAFLKVYHNYRQEDLLDSLIHEKDLLLGRTRRNSDLKTGLI</sequence>
<dbReference type="PANTHER" id="PTHR31872">
    <property type="entry name" value="TRANSMEMBRANE PROTEIN 179"/>
    <property type="match status" value="1"/>
</dbReference>
<feature type="transmembrane region" description="Helical" evidence="6">
    <location>
        <begin position="7"/>
        <end position="28"/>
    </location>
</feature>
<dbReference type="InterPro" id="IPR059010">
    <property type="entry name" value="TMEM179-179B"/>
</dbReference>
<feature type="transmembrane region" description="Helical" evidence="6">
    <location>
        <begin position="156"/>
        <end position="178"/>
    </location>
</feature>
<feature type="transmembrane region" description="Helical" evidence="6">
    <location>
        <begin position="93"/>
        <end position="120"/>
    </location>
</feature>
<comment type="subcellular location">
    <subcellularLocation>
        <location evidence="1">Membrane</location>
        <topology evidence="1">Multi-pass membrane protein</topology>
    </subcellularLocation>
</comment>
<reference evidence="7" key="1">
    <citation type="submission" date="2025-08" db="UniProtKB">
        <authorList>
            <consortium name="Ensembl"/>
        </authorList>
    </citation>
    <scope>IDENTIFICATION</scope>
</reference>
<evidence type="ECO:0000313" key="8">
    <source>
        <dbReference type="Proteomes" id="UP000694523"/>
    </source>
</evidence>
<evidence type="ECO:0000313" key="7">
    <source>
        <dbReference type="Ensembl" id="ENSNMLP00000011395.1"/>
    </source>
</evidence>
<dbReference type="InterPro" id="IPR029673">
    <property type="entry name" value="TMEM179"/>
</dbReference>
<keyword evidence="8" id="KW-1185">Reference proteome</keyword>
<organism evidence="7 8">
    <name type="scientific">Neogobius melanostomus</name>
    <name type="common">round goby</name>
    <dbReference type="NCBI Taxonomy" id="47308"/>
    <lineage>
        <taxon>Eukaryota</taxon>
        <taxon>Metazoa</taxon>
        <taxon>Chordata</taxon>
        <taxon>Craniata</taxon>
        <taxon>Vertebrata</taxon>
        <taxon>Euteleostomi</taxon>
        <taxon>Actinopterygii</taxon>
        <taxon>Neopterygii</taxon>
        <taxon>Teleostei</taxon>
        <taxon>Neoteleostei</taxon>
        <taxon>Acanthomorphata</taxon>
        <taxon>Gobiaria</taxon>
        <taxon>Gobiiformes</taxon>
        <taxon>Gobioidei</taxon>
        <taxon>Gobiidae</taxon>
        <taxon>Benthophilinae</taxon>
        <taxon>Neogobiini</taxon>
        <taxon>Neogobius</taxon>
    </lineage>
</organism>
<dbReference type="PANTHER" id="PTHR31872:SF5">
    <property type="entry name" value="TRANSMEMBRANE PROTEIN 179"/>
    <property type="match status" value="1"/>
</dbReference>
<comment type="similarity">
    <text evidence="5">Belongs to the TMEM179 family.</text>
</comment>
<evidence type="ECO:0000256" key="4">
    <source>
        <dbReference type="ARBA" id="ARBA00023136"/>
    </source>
</evidence>
<feature type="transmembrane region" description="Helical" evidence="6">
    <location>
        <begin position="52"/>
        <end position="72"/>
    </location>
</feature>
<evidence type="ECO:0000256" key="2">
    <source>
        <dbReference type="ARBA" id="ARBA00022692"/>
    </source>
</evidence>
<dbReference type="Proteomes" id="UP000694523">
    <property type="component" value="Unplaced"/>
</dbReference>
<evidence type="ECO:0000256" key="1">
    <source>
        <dbReference type="ARBA" id="ARBA00004141"/>
    </source>
</evidence>
<keyword evidence="3 6" id="KW-1133">Transmembrane helix</keyword>
<dbReference type="AlphaFoldDB" id="A0A8C6SUR7"/>